<sequence length="152" mass="17635">MTVKQGKYGVKRLKQTNGFTLIEMLIVLSIMLIMLGLVLPPLSSHVNKINSNHVIDKLASDVMKIQHMHATTYGAVKIQLYHDKYVVLNSTRIIQQVHLPEGFWFNQNANHFIEFNKNGNIKRPRTFYLYSPTTRYKIIFPFGKGRFRVEKG</sequence>
<keyword evidence="3" id="KW-0812">Transmembrane</keyword>
<gene>
    <name evidence="4" type="ORF">AFK71_19155</name>
</gene>
<evidence type="ECO:0000256" key="1">
    <source>
        <dbReference type="ARBA" id="ARBA00004241"/>
    </source>
</evidence>
<dbReference type="GeneID" id="66870341"/>
<dbReference type="InterPro" id="IPR045584">
    <property type="entry name" value="Pilin-like"/>
</dbReference>
<dbReference type="OrthoDB" id="1653576at2"/>
<organism evidence="4 5">
    <name type="scientific">Virgibacillus pantothenticus</name>
    <dbReference type="NCBI Taxonomy" id="1473"/>
    <lineage>
        <taxon>Bacteria</taxon>
        <taxon>Bacillati</taxon>
        <taxon>Bacillota</taxon>
        <taxon>Bacilli</taxon>
        <taxon>Bacillales</taxon>
        <taxon>Bacillaceae</taxon>
        <taxon>Virgibacillus</taxon>
    </lineage>
</organism>
<dbReference type="Pfam" id="PF07963">
    <property type="entry name" value="N_methyl"/>
    <property type="match status" value="1"/>
</dbReference>
<dbReference type="Gene3D" id="3.30.700.10">
    <property type="entry name" value="Glycoprotein, Type 4 Pilin"/>
    <property type="match status" value="1"/>
</dbReference>
<reference evidence="5" key="1">
    <citation type="submission" date="2015-07" db="EMBL/GenBank/DDBJ databases">
        <title>Fjat-10053 dsm26.</title>
        <authorList>
            <person name="Liu B."/>
            <person name="Wang J."/>
            <person name="Zhu Y."/>
            <person name="Liu G."/>
            <person name="Chen Q."/>
            <person name="Chen Z."/>
            <person name="Lan J."/>
            <person name="Che J."/>
            <person name="Ge C."/>
            <person name="Shi H."/>
            <person name="Pan Z."/>
            <person name="Liu X."/>
        </authorList>
    </citation>
    <scope>NUCLEOTIDE SEQUENCE [LARGE SCALE GENOMIC DNA]</scope>
    <source>
        <strain evidence="5">DSM 26</strain>
    </source>
</reference>
<dbReference type="Proteomes" id="UP000036780">
    <property type="component" value="Unassembled WGS sequence"/>
</dbReference>
<evidence type="ECO:0008006" key="6">
    <source>
        <dbReference type="Google" id="ProtNLM"/>
    </source>
</evidence>
<dbReference type="InterPro" id="IPR012902">
    <property type="entry name" value="N_methyl_site"/>
</dbReference>
<feature type="transmembrane region" description="Helical" evidence="3">
    <location>
        <begin position="21"/>
        <end position="42"/>
    </location>
</feature>
<protein>
    <recommendedName>
        <fullName evidence="6">Competence protein ComG</fullName>
    </recommendedName>
</protein>
<keyword evidence="5" id="KW-1185">Reference proteome</keyword>
<dbReference type="NCBIfam" id="NF040982">
    <property type="entry name" value="ComGD"/>
    <property type="match status" value="1"/>
</dbReference>
<keyword evidence="3" id="KW-1133">Transmembrane helix</keyword>
<comment type="subcellular location">
    <subcellularLocation>
        <location evidence="1">Cell surface</location>
    </subcellularLocation>
</comment>
<dbReference type="RefSeq" id="WP_050353064.1">
    <property type="nucleotide sequence ID" value="NZ_BOSN01000001.1"/>
</dbReference>
<evidence type="ECO:0000313" key="5">
    <source>
        <dbReference type="Proteomes" id="UP000036780"/>
    </source>
</evidence>
<evidence type="ECO:0000256" key="2">
    <source>
        <dbReference type="ARBA" id="ARBA00023287"/>
    </source>
</evidence>
<dbReference type="NCBIfam" id="TIGR02532">
    <property type="entry name" value="IV_pilin_GFxxxE"/>
    <property type="match status" value="1"/>
</dbReference>
<comment type="caution">
    <text evidence="4">The sequence shown here is derived from an EMBL/GenBank/DDBJ whole genome shotgun (WGS) entry which is preliminary data.</text>
</comment>
<dbReference type="GO" id="GO:0009986">
    <property type="term" value="C:cell surface"/>
    <property type="evidence" value="ECO:0007669"/>
    <property type="project" value="UniProtKB-SubCell"/>
</dbReference>
<dbReference type="AlphaFoldDB" id="A0A0L0QPI8"/>
<dbReference type="SUPFAM" id="SSF54523">
    <property type="entry name" value="Pili subunits"/>
    <property type="match status" value="1"/>
</dbReference>
<keyword evidence="2" id="KW-0178">Competence</keyword>
<evidence type="ECO:0000313" key="4">
    <source>
        <dbReference type="EMBL" id="KNE20489.1"/>
    </source>
</evidence>
<dbReference type="GO" id="GO:0030420">
    <property type="term" value="P:establishment of competence for transformation"/>
    <property type="evidence" value="ECO:0007669"/>
    <property type="project" value="UniProtKB-KW"/>
</dbReference>
<dbReference type="EMBL" id="LGTO01000007">
    <property type="protein sequence ID" value="KNE20489.1"/>
    <property type="molecule type" value="Genomic_DNA"/>
</dbReference>
<dbReference type="PIRSF" id="PIRSF021292">
    <property type="entry name" value="Competence_ComGD"/>
    <property type="match status" value="1"/>
</dbReference>
<dbReference type="InterPro" id="IPR016785">
    <property type="entry name" value="ComGD"/>
</dbReference>
<name>A0A0L0QPI8_VIRPA</name>
<accession>A0A0L0QPI8</accession>
<evidence type="ECO:0000256" key="3">
    <source>
        <dbReference type="SAM" id="Phobius"/>
    </source>
</evidence>
<proteinExistence type="predicted"/>
<keyword evidence="3" id="KW-0472">Membrane</keyword>